<dbReference type="AlphaFoldDB" id="A0AAN9FTN1"/>
<dbReference type="GO" id="GO:0000166">
    <property type="term" value="F:nucleotide binding"/>
    <property type="evidence" value="ECO:0007669"/>
    <property type="project" value="InterPro"/>
</dbReference>
<keyword evidence="6" id="KW-1185">Reference proteome</keyword>
<dbReference type="GO" id="GO:0006890">
    <property type="term" value="P:retrograde vesicle-mediated transport, Golgi to endoplasmic reticulum"/>
    <property type="evidence" value="ECO:0007669"/>
    <property type="project" value="TreeGrafter"/>
</dbReference>
<dbReference type="Proteomes" id="UP001381693">
    <property type="component" value="Unassembled WGS sequence"/>
</dbReference>
<dbReference type="Gene3D" id="3.40.1110.10">
    <property type="entry name" value="Calcium-transporting ATPase, cytoplasmic domain N"/>
    <property type="match status" value="1"/>
</dbReference>
<dbReference type="GO" id="GO:0006897">
    <property type="term" value="P:endocytosis"/>
    <property type="evidence" value="ECO:0007669"/>
    <property type="project" value="TreeGrafter"/>
</dbReference>
<sequence>MPGTVVRSTTIPEELGRINYLLTDKTGTLTQNEMVFKILHLGTVAYGTDTFDEVFTHVKTYICKDGNSSGSGSSATPTRMRRTVVTRVGEAVKAIALCHNVTPVYEENSGSPVEESGDIQSPRSVTYQASSPDEVALVRWTESVGLPLVHRDLTTLTLRSPTGTLLKYTVLQIFPFTSETKRMGIIVKVGSFSIHISSTFEITDTLYFKNSFNNLMISLSYLLL</sequence>
<dbReference type="GO" id="GO:0005886">
    <property type="term" value="C:plasma membrane"/>
    <property type="evidence" value="ECO:0007669"/>
    <property type="project" value="TreeGrafter"/>
</dbReference>
<dbReference type="InterPro" id="IPR018303">
    <property type="entry name" value="ATPase_P-typ_P_site"/>
</dbReference>
<comment type="subcellular location">
    <subcellularLocation>
        <location evidence="1">Membrane</location>
    </subcellularLocation>
</comment>
<reference evidence="5 6" key="1">
    <citation type="submission" date="2023-11" db="EMBL/GenBank/DDBJ databases">
        <title>Halocaridina rubra genome assembly.</title>
        <authorList>
            <person name="Smith C."/>
        </authorList>
    </citation>
    <scope>NUCLEOTIDE SEQUENCE [LARGE SCALE GENOMIC DNA]</scope>
    <source>
        <strain evidence="5">EP-1</strain>
        <tissue evidence="5">Whole</tissue>
    </source>
</reference>
<evidence type="ECO:0000256" key="4">
    <source>
        <dbReference type="ARBA" id="ARBA00023136"/>
    </source>
</evidence>
<dbReference type="SUPFAM" id="SSF81660">
    <property type="entry name" value="Metal cation-transporting ATPase, ATP-binding domain N"/>
    <property type="match status" value="1"/>
</dbReference>
<gene>
    <name evidence="5" type="primary">ATP9B</name>
    <name evidence="5" type="ORF">SK128_028604</name>
</gene>
<evidence type="ECO:0000256" key="1">
    <source>
        <dbReference type="ARBA" id="ARBA00004370"/>
    </source>
</evidence>
<dbReference type="GO" id="GO:0140326">
    <property type="term" value="F:ATPase-coupled intramembrane lipid transporter activity"/>
    <property type="evidence" value="ECO:0007669"/>
    <property type="project" value="TreeGrafter"/>
</dbReference>
<keyword evidence="4" id="KW-0472">Membrane</keyword>
<keyword evidence="3" id="KW-1133">Transmembrane helix</keyword>
<dbReference type="GO" id="GO:0045332">
    <property type="term" value="P:phospholipid translocation"/>
    <property type="evidence" value="ECO:0007669"/>
    <property type="project" value="TreeGrafter"/>
</dbReference>
<accession>A0AAN9FTN1</accession>
<comment type="caution">
    <text evidence="5">The sequence shown here is derived from an EMBL/GenBank/DDBJ whole genome shotgun (WGS) entry which is preliminary data.</text>
</comment>
<dbReference type="PANTHER" id="PTHR24092:SF5">
    <property type="entry name" value="PHOSPHOLIPID-TRANSPORTING ATPASE"/>
    <property type="match status" value="1"/>
</dbReference>
<keyword evidence="2" id="KW-0812">Transmembrane</keyword>
<dbReference type="EMBL" id="JAXCGZ010000263">
    <property type="protein sequence ID" value="KAK7086284.1"/>
    <property type="molecule type" value="Genomic_DNA"/>
</dbReference>
<evidence type="ECO:0000313" key="5">
    <source>
        <dbReference type="EMBL" id="KAK7086284.1"/>
    </source>
</evidence>
<organism evidence="5 6">
    <name type="scientific">Halocaridina rubra</name>
    <name type="common">Hawaiian red shrimp</name>
    <dbReference type="NCBI Taxonomy" id="373956"/>
    <lineage>
        <taxon>Eukaryota</taxon>
        <taxon>Metazoa</taxon>
        <taxon>Ecdysozoa</taxon>
        <taxon>Arthropoda</taxon>
        <taxon>Crustacea</taxon>
        <taxon>Multicrustacea</taxon>
        <taxon>Malacostraca</taxon>
        <taxon>Eumalacostraca</taxon>
        <taxon>Eucarida</taxon>
        <taxon>Decapoda</taxon>
        <taxon>Pleocyemata</taxon>
        <taxon>Caridea</taxon>
        <taxon>Atyoidea</taxon>
        <taxon>Atyidae</taxon>
        <taxon>Halocaridina</taxon>
    </lineage>
</organism>
<dbReference type="InterPro" id="IPR023299">
    <property type="entry name" value="ATPase_P-typ_cyto_dom_N"/>
</dbReference>
<dbReference type="PROSITE" id="PS00154">
    <property type="entry name" value="ATPASE_E1_E2"/>
    <property type="match status" value="1"/>
</dbReference>
<name>A0AAN9FTN1_HALRR</name>
<evidence type="ECO:0000313" key="6">
    <source>
        <dbReference type="Proteomes" id="UP001381693"/>
    </source>
</evidence>
<evidence type="ECO:0000256" key="2">
    <source>
        <dbReference type="ARBA" id="ARBA00022692"/>
    </source>
</evidence>
<protein>
    <submittedName>
        <fullName evidence="5">ATP synthase subunit 9</fullName>
    </submittedName>
</protein>
<dbReference type="GO" id="GO:0005768">
    <property type="term" value="C:endosome"/>
    <property type="evidence" value="ECO:0007669"/>
    <property type="project" value="TreeGrafter"/>
</dbReference>
<dbReference type="PANTHER" id="PTHR24092">
    <property type="entry name" value="PROBABLE PHOSPHOLIPID-TRANSPORTING ATPASE"/>
    <property type="match status" value="1"/>
</dbReference>
<dbReference type="GO" id="GO:0005802">
    <property type="term" value="C:trans-Golgi network"/>
    <property type="evidence" value="ECO:0007669"/>
    <property type="project" value="TreeGrafter"/>
</dbReference>
<evidence type="ECO:0000256" key="3">
    <source>
        <dbReference type="ARBA" id="ARBA00022989"/>
    </source>
</evidence>
<proteinExistence type="predicted"/>